<keyword evidence="7" id="KW-0012">Acyltransferase</keyword>
<keyword evidence="7" id="KW-0808">Transferase</keyword>
<feature type="transmembrane region" description="Helical" evidence="8">
    <location>
        <begin position="305"/>
        <end position="325"/>
    </location>
</feature>
<comment type="similarity">
    <text evidence="2 7">Belongs to the membrane-bound acyltransferase family.</text>
</comment>
<dbReference type="RefSeq" id="WP_194508779.1">
    <property type="nucleotide sequence ID" value="NZ_JADILU010000005.1"/>
</dbReference>
<evidence type="ECO:0000256" key="5">
    <source>
        <dbReference type="ARBA" id="ARBA00022989"/>
    </source>
</evidence>
<dbReference type="EMBL" id="JBHUOS010000002">
    <property type="protein sequence ID" value="MFD2915306.1"/>
    <property type="molecule type" value="Genomic_DNA"/>
</dbReference>
<keyword evidence="5 8" id="KW-1133">Transmembrane helix</keyword>
<keyword evidence="10" id="KW-1185">Reference proteome</keyword>
<dbReference type="PANTHER" id="PTHR13285:SF18">
    <property type="entry name" value="PROTEIN-CYSTEINE N-PALMITOYLTRANSFERASE RASP"/>
    <property type="match status" value="1"/>
</dbReference>
<reference evidence="10" key="1">
    <citation type="journal article" date="2019" name="Int. J. Syst. Evol. Microbiol.">
        <title>The Global Catalogue of Microorganisms (GCM) 10K type strain sequencing project: providing services to taxonomists for standard genome sequencing and annotation.</title>
        <authorList>
            <consortium name="The Broad Institute Genomics Platform"/>
            <consortium name="The Broad Institute Genome Sequencing Center for Infectious Disease"/>
            <person name="Wu L."/>
            <person name="Ma J."/>
        </authorList>
    </citation>
    <scope>NUCLEOTIDE SEQUENCE [LARGE SCALE GENOMIC DNA]</scope>
    <source>
        <strain evidence="10">KCTC 32514</strain>
    </source>
</reference>
<dbReference type="InterPro" id="IPR028362">
    <property type="entry name" value="AlgI"/>
</dbReference>
<dbReference type="InterPro" id="IPR024194">
    <property type="entry name" value="Ac/AlaTfrase_AlgI/DltB"/>
</dbReference>
<dbReference type="Pfam" id="PF03062">
    <property type="entry name" value="MBOAT"/>
    <property type="match status" value="1"/>
</dbReference>
<dbReference type="Proteomes" id="UP001597548">
    <property type="component" value="Unassembled WGS sequence"/>
</dbReference>
<organism evidence="9 10">
    <name type="scientific">Psychroserpens luteus</name>
    <dbReference type="NCBI Taxonomy" id="1434066"/>
    <lineage>
        <taxon>Bacteria</taxon>
        <taxon>Pseudomonadati</taxon>
        <taxon>Bacteroidota</taxon>
        <taxon>Flavobacteriia</taxon>
        <taxon>Flavobacteriales</taxon>
        <taxon>Flavobacteriaceae</taxon>
        <taxon>Psychroserpens</taxon>
    </lineage>
</organism>
<feature type="transmembrane region" description="Helical" evidence="8">
    <location>
        <begin position="6"/>
        <end position="24"/>
    </location>
</feature>
<evidence type="ECO:0000313" key="10">
    <source>
        <dbReference type="Proteomes" id="UP001597548"/>
    </source>
</evidence>
<feature type="transmembrane region" description="Helical" evidence="8">
    <location>
        <begin position="451"/>
        <end position="474"/>
    </location>
</feature>
<feature type="transmembrane region" description="Helical" evidence="8">
    <location>
        <begin position="414"/>
        <end position="430"/>
    </location>
</feature>
<gene>
    <name evidence="9" type="ORF">ACFS29_06620</name>
</gene>
<evidence type="ECO:0000256" key="3">
    <source>
        <dbReference type="ARBA" id="ARBA00022475"/>
    </source>
</evidence>
<comment type="caution">
    <text evidence="9">The sequence shown here is derived from an EMBL/GenBank/DDBJ whole genome shotgun (WGS) entry which is preliminary data.</text>
</comment>
<feature type="transmembrane region" description="Helical" evidence="8">
    <location>
        <begin position="76"/>
        <end position="96"/>
    </location>
</feature>
<dbReference type="PANTHER" id="PTHR13285">
    <property type="entry name" value="ACYLTRANSFERASE"/>
    <property type="match status" value="1"/>
</dbReference>
<evidence type="ECO:0000256" key="1">
    <source>
        <dbReference type="ARBA" id="ARBA00004651"/>
    </source>
</evidence>
<accession>A0ABW5ZTT9</accession>
<feature type="transmembrane region" description="Helical" evidence="8">
    <location>
        <begin position="331"/>
        <end position="348"/>
    </location>
</feature>
<evidence type="ECO:0000313" key="9">
    <source>
        <dbReference type="EMBL" id="MFD2915306.1"/>
    </source>
</evidence>
<feature type="transmembrane region" description="Helical" evidence="8">
    <location>
        <begin position="149"/>
        <end position="168"/>
    </location>
</feature>
<proteinExistence type="inferred from homology"/>
<feature type="transmembrane region" description="Helical" evidence="8">
    <location>
        <begin position="364"/>
        <end position="385"/>
    </location>
</feature>
<evidence type="ECO:0000256" key="2">
    <source>
        <dbReference type="ARBA" id="ARBA00010323"/>
    </source>
</evidence>
<evidence type="ECO:0000256" key="8">
    <source>
        <dbReference type="SAM" id="Phobius"/>
    </source>
</evidence>
<name>A0ABW5ZTT9_9FLAO</name>
<keyword evidence="3 7" id="KW-1003">Cell membrane</keyword>
<dbReference type="InterPro" id="IPR004299">
    <property type="entry name" value="MBOAT_fam"/>
</dbReference>
<dbReference type="PIRSF" id="PIRSF500217">
    <property type="entry name" value="AlgI"/>
    <property type="match status" value="1"/>
</dbReference>
<evidence type="ECO:0000256" key="4">
    <source>
        <dbReference type="ARBA" id="ARBA00022692"/>
    </source>
</evidence>
<comment type="subcellular location">
    <subcellularLocation>
        <location evidence="1">Cell membrane</location>
        <topology evidence="1">Multi-pass membrane protein</topology>
    </subcellularLocation>
</comment>
<feature type="transmembrane region" description="Helical" evidence="8">
    <location>
        <begin position="117"/>
        <end position="137"/>
    </location>
</feature>
<protein>
    <submittedName>
        <fullName evidence="9">MBOAT family O-acyltransferase</fullName>
    </submittedName>
</protein>
<keyword evidence="4 8" id="KW-0812">Transmembrane</keyword>
<evidence type="ECO:0000256" key="6">
    <source>
        <dbReference type="ARBA" id="ARBA00023136"/>
    </source>
</evidence>
<sequence length="477" mass="55058">MVFTSLNFLLFFPAVILLFYITPIKYRWATLLIASYFFYLNIEPVFGLLTAIITLSTYFFTRLIDKVNDDKTKSKYMYLNIAIVLLPLFFFKYFTAINDGIFNILDLYEIRWVLPKITFLLPVGISFYTFMAIGYTIDVYNEEVEAEKNIGIVALFISFFPLILSGPIERAKNMIPQFKSDLKLNPANFSIGLKLMLWGYFMKLVVADRLAIYVDAVYGNLAHHNGDTILFTSLLYPIQVYADLGGYSLIAIGVSKILGLDVMHNFNRPFFATSMAEFWRRWHMSLITWLTDYVYTPLAFSFRRYGVSGIVLALMVTFVLSGVWHGATLNFVVWGVLQGVFLSIEALMNKRKTKMENRYSLKSNFLYVAFSIGLTYFLFSISQVFGRAVTFEDSIIVFEKVILERGSLFLDKTTLAYASIGIFMLLLSDFRDEYFPKKMLLFNNKHFVIRLGSYLCVALLILWIGILNGGQFIYFKF</sequence>
<feature type="transmembrane region" description="Helical" evidence="8">
    <location>
        <begin position="36"/>
        <end position="60"/>
    </location>
</feature>
<dbReference type="PIRSF" id="PIRSF016636">
    <property type="entry name" value="AlgI_DltB"/>
    <property type="match status" value="1"/>
</dbReference>
<evidence type="ECO:0000256" key="7">
    <source>
        <dbReference type="PIRNR" id="PIRNR016636"/>
    </source>
</evidence>
<keyword evidence="6 7" id="KW-0472">Membrane</keyword>
<dbReference type="InterPro" id="IPR051085">
    <property type="entry name" value="MB_O-acyltransferase"/>
</dbReference>